<keyword evidence="2 6" id="KW-0812">Transmembrane</keyword>
<organism evidence="8 9">
    <name type="scientific">Mus caroli</name>
    <name type="common">Ryukyu mouse</name>
    <name type="synonym">Ricefield mouse</name>
    <dbReference type="NCBI Taxonomy" id="10089"/>
    <lineage>
        <taxon>Eukaryota</taxon>
        <taxon>Metazoa</taxon>
        <taxon>Chordata</taxon>
        <taxon>Craniata</taxon>
        <taxon>Vertebrata</taxon>
        <taxon>Euteleostomi</taxon>
        <taxon>Mammalia</taxon>
        <taxon>Eutheria</taxon>
        <taxon>Euarchontoglires</taxon>
        <taxon>Glires</taxon>
        <taxon>Rodentia</taxon>
        <taxon>Myomorpha</taxon>
        <taxon>Muroidea</taxon>
        <taxon>Muridae</taxon>
        <taxon>Murinae</taxon>
        <taxon>Mus</taxon>
        <taxon>Mus</taxon>
    </lineage>
</organism>
<dbReference type="GO" id="GO:0097228">
    <property type="term" value="C:sperm principal piece"/>
    <property type="evidence" value="ECO:0007669"/>
    <property type="project" value="Ensembl"/>
</dbReference>
<evidence type="ECO:0000256" key="4">
    <source>
        <dbReference type="ARBA" id="ARBA00023136"/>
    </source>
</evidence>
<feature type="transmembrane region" description="Helical" evidence="6">
    <location>
        <begin position="523"/>
        <end position="543"/>
    </location>
</feature>
<dbReference type="InterPro" id="IPR036259">
    <property type="entry name" value="MFS_trans_sf"/>
</dbReference>
<feature type="transmembrane region" description="Helical" evidence="6">
    <location>
        <begin position="462"/>
        <end position="485"/>
    </location>
</feature>
<feature type="transmembrane region" description="Helical" evidence="6">
    <location>
        <begin position="437"/>
        <end position="456"/>
    </location>
</feature>
<keyword evidence="3 6" id="KW-1133">Transmembrane helix</keyword>
<evidence type="ECO:0000313" key="10">
    <source>
        <dbReference type="RefSeq" id="XP_021027917.1"/>
    </source>
</evidence>
<evidence type="ECO:0000256" key="2">
    <source>
        <dbReference type="ARBA" id="ARBA00022692"/>
    </source>
</evidence>
<dbReference type="PROSITE" id="PS50850">
    <property type="entry name" value="MFS"/>
    <property type="match status" value="1"/>
</dbReference>
<feature type="domain" description="Major facilitator superfamily (MFS) profile" evidence="7">
    <location>
        <begin position="118"/>
        <end position="547"/>
    </location>
</feature>
<feature type="transmembrane region" description="Helical" evidence="6">
    <location>
        <begin position="497"/>
        <end position="517"/>
    </location>
</feature>
<evidence type="ECO:0000256" key="1">
    <source>
        <dbReference type="ARBA" id="ARBA00004141"/>
    </source>
</evidence>
<dbReference type="KEGG" id="mcal:110301681"/>
<evidence type="ECO:0000256" key="5">
    <source>
        <dbReference type="SAM" id="MobiDB-lite"/>
    </source>
</evidence>
<name>A0A6P5QIU5_MUSCR</name>
<evidence type="ECO:0000259" key="7">
    <source>
        <dbReference type="PROSITE" id="PS50850"/>
    </source>
</evidence>
<dbReference type="CTD" id="9389"/>
<keyword evidence="8" id="KW-1185">Reference proteome</keyword>
<dbReference type="RefSeq" id="XP_021027917.1">
    <property type="nucleotide sequence ID" value="XM_021172258.1"/>
</dbReference>
<evidence type="ECO:0000313" key="12">
    <source>
        <dbReference type="RefSeq" id="XP_021027919.1"/>
    </source>
</evidence>
<dbReference type="AlphaFoldDB" id="A0A6P5QIU5"/>
<accession>A0A6P5QIU5</accession>
<dbReference type="RefSeq" id="XP_021027916.1">
    <property type="nucleotide sequence ID" value="XM_021172257.2"/>
</dbReference>
<feature type="transmembrane region" description="Helical" evidence="6">
    <location>
        <begin position="64"/>
        <end position="84"/>
    </location>
</feature>
<feature type="transmembrane region" description="Helical" evidence="6">
    <location>
        <begin position="242"/>
        <end position="263"/>
    </location>
</feature>
<feature type="region of interest" description="Disordered" evidence="5">
    <location>
        <begin position="1"/>
        <end position="21"/>
    </location>
</feature>
<dbReference type="Proteomes" id="UP000515126">
    <property type="component" value="Chromosome 9"/>
</dbReference>
<dbReference type="GO" id="GO:0005743">
    <property type="term" value="C:mitochondrial inner membrane"/>
    <property type="evidence" value="ECO:0007669"/>
    <property type="project" value="Ensembl"/>
</dbReference>
<sequence length="630" mass="71150">MKEEQNHKTAFGSQNSRDTHRHEISFPSQNWSLEMLLRRLKAIDARRDDKFASVMGAIGEFGTFQWRLVVLTFIPSMLSTFFMFSHHFLLTAQRPYCNTSWILEVGPNLTEDEQLNLTLPRASNGSFLTCLMYIPVPWDLDSIIHFGLNYTETCKFGWIYPFANTRSLINEFDLVCGNEPNKENGQTVFLSGILTGSLLFGFLSDKLGRYPIILLSLLGFLIFGFGTAFVSSFYQYLFFRFFVAQASVGYAICSVSLVMEWLVGEHRAQAVILQHCFLTIGFIFLTGLAYKVVHWRLLCLLGGMPMFPLICNIWVLRESPRWLMVRGKVEEAKKVLCYAAEVNKKTIPLSLLNELQIPGKKVAKASILDFCTNQHLFKVVLAIGCVWFTVSYISFTLNFKMNDFGLDVYFVQMVRSIVAVPARLCCIILLEYFGRKWALNLTLFLVTSTCLFLLFLPQEPKSPIILTLMLAEFSMAGTVSIFFIYTAELLPTVLRSTGLGMVSLAWVAGAISSVTIFKQTKTQLPIFFCCLCCVLALCFSSLVPETGSQSLRDSVEYNIRDSTEPKDRNKDVPTVIAEESMSDVVADSEVTKNATLNAVTFKPEENSLLNMTLEVPKMDLPVQPLKDQPP</sequence>
<evidence type="ECO:0000313" key="11">
    <source>
        <dbReference type="RefSeq" id="XP_021027918.1"/>
    </source>
</evidence>
<gene>
    <name evidence="9 10 11 12" type="primary">Slc22a14</name>
</gene>
<feature type="transmembrane region" description="Helical" evidence="6">
    <location>
        <begin position="409"/>
        <end position="430"/>
    </location>
</feature>
<evidence type="ECO:0000256" key="6">
    <source>
        <dbReference type="SAM" id="Phobius"/>
    </source>
</evidence>
<dbReference type="PANTHER" id="PTHR24064">
    <property type="entry name" value="SOLUTE CARRIER FAMILY 22 MEMBER"/>
    <property type="match status" value="1"/>
</dbReference>
<feature type="transmembrane region" description="Helical" evidence="6">
    <location>
        <begin position="376"/>
        <end position="397"/>
    </location>
</feature>
<evidence type="ECO:0000256" key="3">
    <source>
        <dbReference type="ARBA" id="ARBA00022989"/>
    </source>
</evidence>
<keyword evidence="4 6" id="KW-0472">Membrane</keyword>
<feature type="transmembrane region" description="Helical" evidence="6">
    <location>
        <begin position="295"/>
        <end position="316"/>
    </location>
</feature>
<dbReference type="InterPro" id="IPR005828">
    <property type="entry name" value="MFS_sugar_transport-like"/>
</dbReference>
<evidence type="ECO:0000313" key="9">
    <source>
        <dbReference type="RefSeq" id="XP_021027916.1"/>
    </source>
</evidence>
<dbReference type="InterPro" id="IPR020846">
    <property type="entry name" value="MFS_dom"/>
</dbReference>
<feature type="transmembrane region" description="Helical" evidence="6">
    <location>
        <begin position="270"/>
        <end position="289"/>
    </location>
</feature>
<dbReference type="GO" id="GO:0032217">
    <property type="term" value="F:riboflavin transmembrane transporter activity"/>
    <property type="evidence" value="ECO:0007669"/>
    <property type="project" value="Ensembl"/>
</dbReference>
<evidence type="ECO:0000313" key="8">
    <source>
        <dbReference type="Proteomes" id="UP000515126"/>
    </source>
</evidence>
<comment type="subcellular location">
    <subcellularLocation>
        <location evidence="1">Membrane</location>
        <topology evidence="1">Multi-pass membrane protein</topology>
    </subcellularLocation>
</comment>
<protein>
    <submittedName>
        <fullName evidence="9 10">Solute carrier family 22 member 14 isoform X1</fullName>
    </submittedName>
</protein>
<dbReference type="GO" id="GO:0030317">
    <property type="term" value="P:flagellated sperm motility"/>
    <property type="evidence" value="ECO:0007669"/>
    <property type="project" value="Ensembl"/>
</dbReference>
<dbReference type="SUPFAM" id="SSF103473">
    <property type="entry name" value="MFS general substrate transporter"/>
    <property type="match status" value="1"/>
</dbReference>
<reference evidence="9 10" key="1">
    <citation type="submission" date="2025-04" db="UniProtKB">
        <authorList>
            <consortium name="RefSeq"/>
        </authorList>
    </citation>
    <scope>IDENTIFICATION</scope>
</reference>
<dbReference type="RefSeq" id="XP_021027918.1">
    <property type="nucleotide sequence ID" value="XM_021172259.2"/>
</dbReference>
<dbReference type="Pfam" id="PF00083">
    <property type="entry name" value="Sugar_tr"/>
    <property type="match status" value="1"/>
</dbReference>
<dbReference type="Gene3D" id="1.20.1250.20">
    <property type="entry name" value="MFS general substrate transporter like domains"/>
    <property type="match status" value="1"/>
</dbReference>
<feature type="transmembrane region" description="Helical" evidence="6">
    <location>
        <begin position="212"/>
        <end position="236"/>
    </location>
</feature>
<dbReference type="GO" id="GO:0048240">
    <property type="term" value="P:sperm capacitation"/>
    <property type="evidence" value="ECO:0007669"/>
    <property type="project" value="Ensembl"/>
</dbReference>
<dbReference type="RefSeq" id="XP_021027919.1">
    <property type="nucleotide sequence ID" value="XM_021172260.2"/>
</dbReference>
<dbReference type="GeneID" id="110301681"/>
<proteinExistence type="predicted"/>